<gene>
    <name evidence="1" type="ORF">EDB95_2880</name>
</gene>
<sequence>MEQNLNPNERGKRCDFVIPDEFKIVKEVLGMITACTTFGYKPKESSLRERPEGSEATERIYLAFTWGSPNSLSHEEPIRIALDVPEGIWRGGKMLMITMNHMVP</sequence>
<comment type="caution">
    <text evidence="1">The sequence shown here is derived from an EMBL/GenBank/DDBJ whole genome shotgun (WGS) entry which is preliminary data.</text>
</comment>
<reference evidence="1 2" key="1">
    <citation type="submission" date="2019-03" db="EMBL/GenBank/DDBJ databases">
        <title>Genomic Encyclopedia of Type Strains, Phase IV (KMG-IV): sequencing the most valuable type-strain genomes for metagenomic binning, comparative biology and taxonomic classification.</title>
        <authorList>
            <person name="Goeker M."/>
        </authorList>
    </citation>
    <scope>NUCLEOTIDE SEQUENCE [LARGE SCALE GENOMIC DNA]</scope>
    <source>
        <strain evidence="1 2">DSM 100059</strain>
    </source>
</reference>
<dbReference type="AlphaFoldDB" id="A0A4R8DWN2"/>
<proteinExistence type="predicted"/>
<protein>
    <submittedName>
        <fullName evidence="1">Uncharacterized protein</fullName>
    </submittedName>
</protein>
<dbReference type="EMBL" id="SODV01000001">
    <property type="protein sequence ID" value="TDX01837.1"/>
    <property type="molecule type" value="Genomic_DNA"/>
</dbReference>
<dbReference type="Proteomes" id="UP000294498">
    <property type="component" value="Unassembled WGS sequence"/>
</dbReference>
<keyword evidence="2" id="KW-1185">Reference proteome</keyword>
<organism evidence="1 2">
    <name type="scientific">Dinghuibacter silviterrae</name>
    <dbReference type="NCBI Taxonomy" id="1539049"/>
    <lineage>
        <taxon>Bacteria</taxon>
        <taxon>Pseudomonadati</taxon>
        <taxon>Bacteroidota</taxon>
        <taxon>Chitinophagia</taxon>
        <taxon>Chitinophagales</taxon>
        <taxon>Chitinophagaceae</taxon>
        <taxon>Dinghuibacter</taxon>
    </lineage>
</organism>
<accession>A0A4R8DWN2</accession>
<dbReference type="RefSeq" id="WP_133994475.1">
    <property type="nucleotide sequence ID" value="NZ_SODV01000001.1"/>
</dbReference>
<evidence type="ECO:0000313" key="2">
    <source>
        <dbReference type="Proteomes" id="UP000294498"/>
    </source>
</evidence>
<name>A0A4R8DWN2_9BACT</name>
<evidence type="ECO:0000313" key="1">
    <source>
        <dbReference type="EMBL" id="TDX01837.1"/>
    </source>
</evidence>